<dbReference type="InterPro" id="IPR036770">
    <property type="entry name" value="Ankyrin_rpt-contain_sf"/>
</dbReference>
<dbReference type="PANTHER" id="PTHR24156:SF3">
    <property type="entry name" value="ANKYRIN REPEAT DOMAIN-CONTAINING PROTEIN 34C-LIKE"/>
    <property type="match status" value="1"/>
</dbReference>
<evidence type="ECO:0000256" key="5">
    <source>
        <dbReference type="SAM" id="MobiDB-lite"/>
    </source>
</evidence>
<dbReference type="AlphaFoldDB" id="A0A8C4R794"/>
<feature type="compositionally biased region" description="Polar residues" evidence="5">
    <location>
        <begin position="160"/>
        <end position="175"/>
    </location>
</feature>
<evidence type="ECO:0000256" key="4">
    <source>
        <dbReference type="PROSITE-ProRule" id="PRU00023"/>
    </source>
</evidence>
<reference evidence="6" key="1">
    <citation type="submission" date="2025-05" db="UniProtKB">
        <authorList>
            <consortium name="Ensembl"/>
        </authorList>
    </citation>
    <scope>IDENTIFICATION</scope>
</reference>
<evidence type="ECO:0000256" key="3">
    <source>
        <dbReference type="ARBA" id="ARBA00023043"/>
    </source>
</evidence>
<protein>
    <submittedName>
        <fullName evidence="6">Uncharacterized protein</fullName>
    </submittedName>
</protein>
<accession>A0A8C4R794</accession>
<keyword evidence="7" id="KW-1185">Reference proteome</keyword>
<feature type="compositionally biased region" description="Basic and acidic residues" evidence="5">
    <location>
        <begin position="343"/>
        <end position="354"/>
    </location>
</feature>
<dbReference type="Pfam" id="PF12796">
    <property type="entry name" value="Ank_2"/>
    <property type="match status" value="1"/>
</dbReference>
<dbReference type="PANTHER" id="PTHR24156">
    <property type="entry name" value="ANK_REP_REGION DOMAIN-CONTAINING PROTEIN"/>
    <property type="match status" value="1"/>
</dbReference>
<dbReference type="Ensembl" id="ENSEBUT00000026490.1">
    <property type="protein sequence ID" value="ENSEBUP00000025914.1"/>
    <property type="gene ID" value="ENSEBUG00000015970.1"/>
</dbReference>
<proteinExistence type="inferred from homology"/>
<dbReference type="Proteomes" id="UP000694388">
    <property type="component" value="Unplaced"/>
</dbReference>
<evidence type="ECO:0000256" key="2">
    <source>
        <dbReference type="ARBA" id="ARBA00022737"/>
    </source>
</evidence>
<feature type="region of interest" description="Disordered" evidence="5">
    <location>
        <begin position="326"/>
        <end position="369"/>
    </location>
</feature>
<keyword evidence="3 4" id="KW-0040">ANK repeat</keyword>
<dbReference type="Pfam" id="PF13637">
    <property type="entry name" value="Ank_4"/>
    <property type="match status" value="1"/>
</dbReference>
<name>A0A8C4R794_EPTBU</name>
<dbReference type="Ensembl" id="ENSEBUT00000026479.1">
    <property type="protein sequence ID" value="ENSEBUP00000025903.1"/>
    <property type="gene ID" value="ENSEBUG00000015970.1"/>
</dbReference>
<feature type="region of interest" description="Disordered" evidence="5">
    <location>
        <begin position="154"/>
        <end position="182"/>
    </location>
</feature>
<feature type="repeat" description="ANK" evidence="4">
    <location>
        <begin position="42"/>
        <end position="82"/>
    </location>
</feature>
<dbReference type="PROSITE" id="PS50088">
    <property type="entry name" value="ANK_REPEAT"/>
    <property type="match status" value="2"/>
</dbReference>
<keyword evidence="2" id="KW-0677">Repeat</keyword>
<dbReference type="Ensembl" id="ENSEBUT00000026508.1">
    <property type="protein sequence ID" value="ENSEBUP00000025932.1"/>
    <property type="gene ID" value="ENSEBUG00000015970.1"/>
</dbReference>
<evidence type="ECO:0000256" key="1">
    <source>
        <dbReference type="ARBA" id="ARBA00010029"/>
    </source>
</evidence>
<dbReference type="GeneTree" id="ENSGT00390000012355"/>
<feature type="region of interest" description="Disordered" evidence="5">
    <location>
        <begin position="418"/>
        <end position="442"/>
    </location>
</feature>
<sequence length="542" mass="58649">MDGFASLRIEGNSLLRAVYLGRLRLTRLLLEGGAYINESNDRGETPLMIACLSQHVDLQSVSKLRMVSYLLENKADPKIQDKTGRTALMHACLHSVGTEVVQQLLTHGADPSLEDHSGRSALRYAVEADERDILQVLLDACRARGKEVIIITTERAPSHASKQPFGTPSSPNASTGEDEQAPCASLSDVNLVASCQELFNFTNNPTVTPCPPPHPAARRAPLRHGGFLPQLKRLRSEPWGLIAPSVAAANSGIATPVPSIPVNEEIPKTFPSEGQLHAHSNEVATSTRVRSARSLVWQQSMNTSNSGLLCTPTPLLGYPGVPAAAGVSRSAPVSRKGSFEPSSPRHEPERKCTDEPSEECSSGTMAPTASLSLYPKDAMRWLSLPVEAMNGEPGFGSLPSSPDFACLRLDRKKANHSPLIPQFDSRESLEASSPHLSRDKHPLLERRGSGTILVDRISQTRPGFLPPLNVNLTPPIPDICSRNRTGTSHGPAALSPVLLAKRHISPEPTPGTGRRARKTLLRRHSMQVEQMKQLVSYGDLPT</sequence>
<dbReference type="Gene3D" id="1.25.40.20">
    <property type="entry name" value="Ankyrin repeat-containing domain"/>
    <property type="match status" value="1"/>
</dbReference>
<feature type="repeat" description="ANK" evidence="4">
    <location>
        <begin position="83"/>
        <end position="116"/>
    </location>
</feature>
<dbReference type="SUPFAM" id="SSF48403">
    <property type="entry name" value="Ankyrin repeat"/>
    <property type="match status" value="1"/>
</dbReference>
<dbReference type="InterPro" id="IPR042637">
    <property type="entry name" value="AN34A/B/C"/>
</dbReference>
<evidence type="ECO:0000313" key="6">
    <source>
        <dbReference type="Ensembl" id="ENSEBUP00000025903.1"/>
    </source>
</evidence>
<comment type="similarity">
    <text evidence="1">Belongs to the ANKRD34 family.</text>
</comment>
<dbReference type="InterPro" id="IPR002110">
    <property type="entry name" value="Ankyrin_rpt"/>
</dbReference>
<feature type="compositionally biased region" description="Polar residues" evidence="5">
    <location>
        <begin position="359"/>
        <end position="369"/>
    </location>
</feature>
<dbReference type="SMART" id="SM00248">
    <property type="entry name" value="ANK"/>
    <property type="match status" value="4"/>
</dbReference>
<evidence type="ECO:0000313" key="7">
    <source>
        <dbReference type="Proteomes" id="UP000694388"/>
    </source>
</evidence>
<organism evidence="6 7">
    <name type="scientific">Eptatretus burgeri</name>
    <name type="common">Inshore hagfish</name>
    <dbReference type="NCBI Taxonomy" id="7764"/>
    <lineage>
        <taxon>Eukaryota</taxon>
        <taxon>Metazoa</taxon>
        <taxon>Chordata</taxon>
        <taxon>Craniata</taxon>
        <taxon>Vertebrata</taxon>
        <taxon>Cyclostomata</taxon>
        <taxon>Myxini</taxon>
        <taxon>Myxiniformes</taxon>
        <taxon>Myxinidae</taxon>
        <taxon>Eptatretinae</taxon>
        <taxon>Eptatretus</taxon>
    </lineage>
</organism>